<name>Q7UTB3_RHOBA</name>
<dbReference type="EnsemblBacteria" id="CAD73524">
    <property type="protein sequence ID" value="CAD73524"/>
    <property type="gene ID" value="RB3983"/>
</dbReference>
<reference evidence="1 2" key="1">
    <citation type="journal article" date="2003" name="Proc. Natl. Acad. Sci. U.S.A.">
        <title>Complete genome sequence of the marine planctomycete Pirellula sp. strain 1.</title>
        <authorList>
            <person name="Gloeckner F.O."/>
            <person name="Kube M."/>
            <person name="Bauer M."/>
            <person name="Teeling H."/>
            <person name="Lombardot T."/>
            <person name="Ludwig W."/>
            <person name="Gade D."/>
            <person name="Beck A."/>
            <person name="Borzym K."/>
            <person name="Heitmann K."/>
            <person name="Rabus R."/>
            <person name="Schlesner H."/>
            <person name="Amann R."/>
            <person name="Reinhardt R."/>
        </authorList>
    </citation>
    <scope>NUCLEOTIDE SEQUENCE [LARGE SCALE GENOMIC DNA]</scope>
    <source>
        <strain evidence="2">DSM 10527 / NCIMB 13988 / SH1</strain>
    </source>
</reference>
<evidence type="ECO:0000313" key="2">
    <source>
        <dbReference type="Proteomes" id="UP000001025"/>
    </source>
</evidence>
<dbReference type="EMBL" id="BX294139">
    <property type="protein sequence ID" value="CAD73524.1"/>
    <property type="molecule type" value="Genomic_DNA"/>
</dbReference>
<gene>
    <name evidence="1" type="ordered locus">RB3983</name>
</gene>
<dbReference type="InParanoid" id="Q7UTB3"/>
<sequence>MDSTTRTFRSKEQCSSTLCLWRFRTESTFEIQDKLLVNERPASPGGDSKVVYFKSGRKRRSACTPWLSARLGSDVDDR</sequence>
<keyword evidence="2" id="KW-1185">Reference proteome</keyword>
<dbReference type="KEGG" id="rba:RB3983"/>
<dbReference type="Proteomes" id="UP000001025">
    <property type="component" value="Chromosome"/>
</dbReference>
<dbReference type="AlphaFoldDB" id="Q7UTB3"/>
<accession>Q7UTB3</accession>
<organism evidence="1 2">
    <name type="scientific">Rhodopirellula baltica (strain DSM 10527 / NCIMB 13988 / SH1)</name>
    <dbReference type="NCBI Taxonomy" id="243090"/>
    <lineage>
        <taxon>Bacteria</taxon>
        <taxon>Pseudomonadati</taxon>
        <taxon>Planctomycetota</taxon>
        <taxon>Planctomycetia</taxon>
        <taxon>Pirellulales</taxon>
        <taxon>Pirellulaceae</taxon>
        <taxon>Rhodopirellula</taxon>
    </lineage>
</organism>
<evidence type="ECO:0000313" key="1">
    <source>
        <dbReference type="EMBL" id="CAD73524.1"/>
    </source>
</evidence>
<proteinExistence type="predicted"/>
<protein>
    <submittedName>
        <fullName evidence="1">Uncharacterized protein</fullName>
    </submittedName>
</protein>
<dbReference type="HOGENOM" id="CLU_2619663_0_0_0"/>